<evidence type="ECO:0000313" key="1">
    <source>
        <dbReference type="EMBL" id="MFB9071471.1"/>
    </source>
</evidence>
<proteinExistence type="predicted"/>
<reference evidence="1 2" key="1">
    <citation type="submission" date="2024-09" db="EMBL/GenBank/DDBJ databases">
        <authorList>
            <person name="Sun Q."/>
            <person name="Mori K."/>
        </authorList>
    </citation>
    <scope>NUCLEOTIDE SEQUENCE [LARGE SCALE GENOMIC DNA]</scope>
    <source>
        <strain evidence="1 2">CCM 7609</strain>
    </source>
</reference>
<dbReference type="Proteomes" id="UP001589575">
    <property type="component" value="Unassembled WGS sequence"/>
</dbReference>
<sequence length="119" mass="12678">MTGPSSHPSTTTSPFSFGAAAASPCTPVQSVVSARTSPVSPLSPVLFTCTVFRPSSVPWVVSRVPSRSCMATPWCGSSVAVASVRGWPSLRCSEVNVWMDPSPSPKRVVRPWWTTTWPA</sequence>
<keyword evidence="2" id="KW-1185">Reference proteome</keyword>
<protein>
    <submittedName>
        <fullName evidence="1">Uncharacterized protein</fullName>
    </submittedName>
</protein>
<comment type="caution">
    <text evidence="1">The sequence shown here is derived from an EMBL/GenBank/DDBJ whole genome shotgun (WGS) entry which is preliminary data.</text>
</comment>
<name>A0ABV5FXQ7_9MICC</name>
<organism evidence="1 2">
    <name type="scientific">Citricoccus parietis</name>
    <dbReference type="NCBI Taxonomy" id="592307"/>
    <lineage>
        <taxon>Bacteria</taxon>
        <taxon>Bacillati</taxon>
        <taxon>Actinomycetota</taxon>
        <taxon>Actinomycetes</taxon>
        <taxon>Micrococcales</taxon>
        <taxon>Micrococcaceae</taxon>
        <taxon>Citricoccus</taxon>
    </lineage>
</organism>
<accession>A0ABV5FXQ7</accession>
<evidence type="ECO:0000313" key="2">
    <source>
        <dbReference type="Proteomes" id="UP001589575"/>
    </source>
</evidence>
<gene>
    <name evidence="1" type="ORF">ACFFX0_09765</name>
</gene>
<dbReference type="EMBL" id="JBHMFI010000001">
    <property type="protein sequence ID" value="MFB9071471.1"/>
    <property type="molecule type" value="Genomic_DNA"/>
</dbReference>